<dbReference type="EMBL" id="JAUTXU010000201">
    <property type="protein sequence ID" value="KAK3699132.1"/>
    <property type="molecule type" value="Genomic_DNA"/>
</dbReference>
<proteinExistence type="predicted"/>
<organism evidence="1 2">
    <name type="scientific">Vermiconidia calcicola</name>
    <dbReference type="NCBI Taxonomy" id="1690605"/>
    <lineage>
        <taxon>Eukaryota</taxon>
        <taxon>Fungi</taxon>
        <taxon>Dikarya</taxon>
        <taxon>Ascomycota</taxon>
        <taxon>Pezizomycotina</taxon>
        <taxon>Dothideomycetes</taxon>
        <taxon>Dothideomycetidae</taxon>
        <taxon>Mycosphaerellales</taxon>
        <taxon>Extremaceae</taxon>
        <taxon>Vermiconidia</taxon>
    </lineage>
</organism>
<comment type="caution">
    <text evidence="1">The sequence shown here is derived from an EMBL/GenBank/DDBJ whole genome shotgun (WGS) entry which is preliminary data.</text>
</comment>
<evidence type="ECO:0000313" key="2">
    <source>
        <dbReference type="Proteomes" id="UP001281147"/>
    </source>
</evidence>
<dbReference type="Proteomes" id="UP001281147">
    <property type="component" value="Unassembled WGS sequence"/>
</dbReference>
<reference evidence="1" key="1">
    <citation type="submission" date="2023-07" db="EMBL/GenBank/DDBJ databases">
        <title>Black Yeasts Isolated from many extreme environments.</title>
        <authorList>
            <person name="Coleine C."/>
            <person name="Stajich J.E."/>
            <person name="Selbmann L."/>
        </authorList>
    </citation>
    <scope>NUCLEOTIDE SEQUENCE</scope>
    <source>
        <strain evidence="1">CCFEE 5714</strain>
    </source>
</reference>
<keyword evidence="2" id="KW-1185">Reference proteome</keyword>
<accession>A0ACC3MNY0</accession>
<name>A0ACC3MNY0_9PEZI</name>
<sequence length="642" mass="71737">MTKDWTDIESEACELYTAGRTLKQMQGHFYSRSNFKASKWNLSISGNAGSGPITLAAEAGCARSPEPAAVSTTCTLPDSDDDDCCEITDIGTVKPLEHIKDDVSNEALHDWYQWLDDSRFRYDAQTHLKQASFNPHERNILHYAARREGSSSVLETVISYMLSQELDLDTPDPWDRTALELAVRSDRSANVEILLRADAGLALTNHRKEQLLHMAVTAGASVSTCKALMTRANPHTRNAKGKTPLELAIAANNTLMVDALLDAGALVSASRFECEQALCLAIKSKASLKTCSALMAAERHTDSISATGYDQERHTALDVVITSLQSCSDDRPKVRLYALHDQLLQRSTSLDPNNDVDKLRFTVYLDSLAGIPPSDTPTTQAAERCLKTFLRKEFSPFERYDRSGPGSVPVSCSSLVMYSLLHASSSEAMGGIVEYCDAAKFGQELFYLLVNACKNSYWPADAPPVTTFLQALLNRDVHFDSNKNPLSLILRDFPNSTQKGEILRSLMKWGKCNLLDRSAAYGHPLHQLTQVPEPLRWDLAEILLSHDAGLDLEARGHLDQVNDCVFIFHPIRRCQDYTSPAFRAYLSRYTDTPYTLQQCVVHVLSKTMIEKRQDRPRHENVDQLRKGLRLRRDMCLPGMLYQ</sequence>
<protein>
    <submittedName>
        <fullName evidence="1">Nuclear factor NF-kappa-B p105 subunit</fullName>
    </submittedName>
</protein>
<gene>
    <name evidence="1" type="primary">NFKB1</name>
    <name evidence="1" type="ORF">LTR37_016606</name>
</gene>
<evidence type="ECO:0000313" key="1">
    <source>
        <dbReference type="EMBL" id="KAK3699132.1"/>
    </source>
</evidence>